<dbReference type="Gene3D" id="3.40.1190.20">
    <property type="match status" value="1"/>
</dbReference>
<evidence type="ECO:0000259" key="6">
    <source>
        <dbReference type="Pfam" id="PF00294"/>
    </source>
</evidence>
<name>A0AAP2GPE9_9BACT</name>
<proteinExistence type="predicted"/>
<evidence type="ECO:0000313" key="9">
    <source>
        <dbReference type="Proteomes" id="UP001319080"/>
    </source>
</evidence>
<feature type="domain" description="Carbohydrate kinase PfkB" evidence="6">
    <location>
        <begin position="17"/>
        <end position="317"/>
    </location>
</feature>
<dbReference type="Pfam" id="PF00294">
    <property type="entry name" value="PfkB"/>
    <property type="match status" value="1"/>
</dbReference>
<dbReference type="InterPro" id="IPR004821">
    <property type="entry name" value="Cyt_trans-like"/>
</dbReference>
<evidence type="ECO:0000256" key="2">
    <source>
        <dbReference type="ARBA" id="ARBA00022679"/>
    </source>
</evidence>
<keyword evidence="4" id="KW-0511">Multifunctional enzyme</keyword>
<protein>
    <submittedName>
        <fullName evidence="8">Adenylyltransferase/cytidyltransferase family protein</fullName>
    </submittedName>
</protein>
<dbReference type="Pfam" id="PF01467">
    <property type="entry name" value="CTP_transf_like"/>
    <property type="match status" value="1"/>
</dbReference>
<keyword evidence="5" id="KW-0119">Carbohydrate metabolism</keyword>
<evidence type="ECO:0000256" key="5">
    <source>
        <dbReference type="ARBA" id="ARBA00023277"/>
    </source>
</evidence>
<dbReference type="InterPro" id="IPR014729">
    <property type="entry name" value="Rossmann-like_a/b/a_fold"/>
</dbReference>
<dbReference type="InterPro" id="IPR011611">
    <property type="entry name" value="PfkB_dom"/>
</dbReference>
<dbReference type="SUPFAM" id="SSF53613">
    <property type="entry name" value="Ribokinase-like"/>
    <property type="match status" value="1"/>
</dbReference>
<organism evidence="8 9">
    <name type="scientific">Dawidia cretensis</name>
    <dbReference type="NCBI Taxonomy" id="2782350"/>
    <lineage>
        <taxon>Bacteria</taxon>
        <taxon>Pseudomonadati</taxon>
        <taxon>Bacteroidota</taxon>
        <taxon>Cytophagia</taxon>
        <taxon>Cytophagales</taxon>
        <taxon>Chryseotaleaceae</taxon>
        <taxon>Dawidia</taxon>
    </lineage>
</organism>
<dbReference type="GO" id="GO:0005829">
    <property type="term" value="C:cytosol"/>
    <property type="evidence" value="ECO:0007669"/>
    <property type="project" value="TreeGrafter"/>
</dbReference>
<keyword evidence="9" id="KW-1185">Reference proteome</keyword>
<dbReference type="EMBL" id="JAHESE010000005">
    <property type="protein sequence ID" value="MBT1708164.1"/>
    <property type="molecule type" value="Genomic_DNA"/>
</dbReference>
<dbReference type="PROSITE" id="PS00583">
    <property type="entry name" value="PFKB_KINASES_1"/>
    <property type="match status" value="1"/>
</dbReference>
<dbReference type="SUPFAM" id="SSF52374">
    <property type="entry name" value="Nucleotidylyl transferase"/>
    <property type="match status" value="1"/>
</dbReference>
<dbReference type="Proteomes" id="UP001319080">
    <property type="component" value="Unassembled WGS sequence"/>
</dbReference>
<comment type="caution">
    <text evidence="8">The sequence shown here is derived from an EMBL/GenBank/DDBJ whole genome shotgun (WGS) entry which is preliminary data.</text>
</comment>
<evidence type="ECO:0000313" key="8">
    <source>
        <dbReference type="EMBL" id="MBT1708164.1"/>
    </source>
</evidence>
<dbReference type="PANTHER" id="PTHR46969">
    <property type="entry name" value="BIFUNCTIONAL PROTEIN HLDE"/>
    <property type="match status" value="1"/>
</dbReference>
<evidence type="ECO:0000256" key="3">
    <source>
        <dbReference type="ARBA" id="ARBA00022777"/>
    </source>
</evidence>
<keyword evidence="8" id="KW-0548">Nucleotidyltransferase</keyword>
<dbReference type="InterPro" id="IPR029056">
    <property type="entry name" value="Ribokinase-like"/>
</dbReference>
<dbReference type="GO" id="GO:0033785">
    <property type="term" value="F:heptose 7-phosphate kinase activity"/>
    <property type="evidence" value="ECO:0007669"/>
    <property type="project" value="TreeGrafter"/>
</dbReference>
<feature type="domain" description="Cytidyltransferase-like" evidence="7">
    <location>
        <begin position="355"/>
        <end position="483"/>
    </location>
</feature>
<keyword evidence="3" id="KW-0418">Kinase</keyword>
<evidence type="ECO:0000256" key="1">
    <source>
        <dbReference type="ARBA" id="ARBA00004713"/>
    </source>
</evidence>
<evidence type="ECO:0000256" key="4">
    <source>
        <dbReference type="ARBA" id="ARBA00023268"/>
    </source>
</evidence>
<sequence>MLTHDTYASIINTYSTRKVLVIGDFILDVYLHGTSRRLSPEAPVPIVDIARKATYPGGAGNTACNLAMLGAAVTLCTVVGEDDDGRHARTLLQDLGIATDGVLQTSQRHTIIKTRVVCDRHTITRFDSGTETPIDAVTEWTLIRYLSRNIRKFDAVIVSDYDKGVCTPRVLETLLSLRNHCPYIAVDSKRLAFFRALHPDLVKPNYEEALALTQERYQPDDRHEHVQRMGASLYDATQAALIAVTLDKAGSVVLQAGKPVHYEKAPTVTTPFVAGAGDTYVGAFLLSALAGATPAACATLATSAATVAVDKENTGACTCHELLQYMNGHQKYIGSQPALAALCDHYRAAGKQVVFTNGCFDILHSGHVAYLEAARALGDVLIVGVNTDDSIRRLKGKSRPVNGLGDRIHVLAGLHAVDHLVAFGDDGDDTPATLIGLACPDVFVKGEDYAGKELPEAEALITAGSKIIFLPLTPNRSTTAIIEKIHGSTRALPVN</sequence>
<keyword evidence="2" id="KW-0808">Transferase</keyword>
<dbReference type="RefSeq" id="WP_254083754.1">
    <property type="nucleotide sequence ID" value="NZ_JAHESE010000005.1"/>
</dbReference>
<gene>
    <name evidence="8" type="ORF">KK062_08015</name>
</gene>
<evidence type="ECO:0000259" key="7">
    <source>
        <dbReference type="Pfam" id="PF01467"/>
    </source>
</evidence>
<accession>A0AAP2GPE9</accession>
<dbReference type="Gene3D" id="3.40.50.620">
    <property type="entry name" value="HUPs"/>
    <property type="match status" value="1"/>
</dbReference>
<dbReference type="PANTHER" id="PTHR46969:SF1">
    <property type="entry name" value="BIFUNCTIONAL PROTEIN HLDE"/>
    <property type="match status" value="1"/>
</dbReference>
<dbReference type="InterPro" id="IPR002173">
    <property type="entry name" value="Carboh/pur_kinase_PfkB_CS"/>
</dbReference>
<dbReference type="AlphaFoldDB" id="A0AAP2GPE9"/>
<reference evidence="8 9" key="1">
    <citation type="submission" date="2021-05" db="EMBL/GenBank/DDBJ databases">
        <title>A Polyphasic approach of four new species of the genus Ohtaekwangia: Ohtaekwangia histidinii sp. nov., Ohtaekwangia cretensis sp. nov., Ohtaekwangia indiensis sp. nov., Ohtaekwangia reichenbachii sp. nov. from diverse environment.</title>
        <authorList>
            <person name="Octaviana S."/>
        </authorList>
    </citation>
    <scope>NUCLEOTIDE SEQUENCE [LARGE SCALE GENOMIC DNA]</scope>
    <source>
        <strain evidence="8 9">PWU5</strain>
    </source>
</reference>
<dbReference type="GO" id="GO:0033786">
    <property type="term" value="F:heptose-1-phosphate adenylyltransferase activity"/>
    <property type="evidence" value="ECO:0007669"/>
    <property type="project" value="TreeGrafter"/>
</dbReference>
<dbReference type="NCBIfam" id="TIGR00125">
    <property type="entry name" value="cyt_tran_rel"/>
    <property type="match status" value="1"/>
</dbReference>
<comment type="pathway">
    <text evidence="1">Bacterial outer membrane biogenesis; LPS core biosynthesis.</text>
</comment>